<sequence length="121" mass="13245">MAEHTPPPILVKAMFLFFWAMSATALMFWIGGVVWPGGLPGVMASMGNGAVALFGAFHIPAAICGVLLWQWRRRTMVPRYRVMLEGATLYFGLAVLFGIFLNYLLVSTMGSVVDPAMPSMM</sequence>
<dbReference type="Proteomes" id="UP000245708">
    <property type="component" value="Unassembled WGS sequence"/>
</dbReference>
<protein>
    <submittedName>
        <fullName evidence="2">Uncharacterized protein</fullName>
    </submittedName>
</protein>
<evidence type="ECO:0000313" key="2">
    <source>
        <dbReference type="EMBL" id="PWK60122.1"/>
    </source>
</evidence>
<evidence type="ECO:0000313" key="3">
    <source>
        <dbReference type="Proteomes" id="UP000245708"/>
    </source>
</evidence>
<dbReference type="AlphaFoldDB" id="A0A316GGJ7"/>
<reference evidence="2 3" key="1">
    <citation type="submission" date="2018-05" db="EMBL/GenBank/DDBJ databases">
        <title>Genomic Encyclopedia of Type Strains, Phase IV (KMG-IV): sequencing the most valuable type-strain genomes for metagenomic binning, comparative biology and taxonomic classification.</title>
        <authorList>
            <person name="Goeker M."/>
        </authorList>
    </citation>
    <scope>NUCLEOTIDE SEQUENCE [LARGE SCALE GENOMIC DNA]</scope>
    <source>
        <strain evidence="2 3">DSM 16097</strain>
    </source>
</reference>
<gene>
    <name evidence="2" type="ORF">C7455_105106</name>
</gene>
<feature type="transmembrane region" description="Helical" evidence="1">
    <location>
        <begin position="50"/>
        <end position="69"/>
    </location>
</feature>
<dbReference type="EMBL" id="QGGW01000005">
    <property type="protein sequence ID" value="PWK60122.1"/>
    <property type="molecule type" value="Genomic_DNA"/>
</dbReference>
<feature type="transmembrane region" description="Helical" evidence="1">
    <location>
        <begin position="9"/>
        <end position="30"/>
    </location>
</feature>
<proteinExistence type="predicted"/>
<organism evidence="2 3">
    <name type="scientific">Roseicyclus mahoneyensis</name>
    <dbReference type="NCBI Taxonomy" id="164332"/>
    <lineage>
        <taxon>Bacteria</taxon>
        <taxon>Pseudomonadati</taxon>
        <taxon>Pseudomonadota</taxon>
        <taxon>Alphaproteobacteria</taxon>
        <taxon>Rhodobacterales</taxon>
        <taxon>Roseobacteraceae</taxon>
        <taxon>Roseicyclus</taxon>
    </lineage>
</organism>
<comment type="caution">
    <text evidence="2">The sequence shown here is derived from an EMBL/GenBank/DDBJ whole genome shotgun (WGS) entry which is preliminary data.</text>
</comment>
<keyword evidence="1" id="KW-0812">Transmembrane</keyword>
<feature type="transmembrane region" description="Helical" evidence="1">
    <location>
        <begin position="89"/>
        <end position="113"/>
    </location>
</feature>
<evidence type="ECO:0000256" key="1">
    <source>
        <dbReference type="SAM" id="Phobius"/>
    </source>
</evidence>
<keyword evidence="1" id="KW-1133">Transmembrane helix</keyword>
<keyword evidence="1" id="KW-0472">Membrane</keyword>
<name>A0A316GGJ7_9RHOB</name>
<accession>A0A316GGJ7</accession>
<keyword evidence="3" id="KW-1185">Reference proteome</keyword>